<proteinExistence type="predicted"/>
<dbReference type="NCBIfam" id="TIGR02547">
    <property type="entry name" value="casA_cse1"/>
    <property type="match status" value="1"/>
</dbReference>
<organism evidence="1 2">
    <name type="scientific">Schaedlerella arabinosiphila</name>
    <dbReference type="NCBI Taxonomy" id="2044587"/>
    <lineage>
        <taxon>Bacteria</taxon>
        <taxon>Bacillati</taxon>
        <taxon>Bacillota</taxon>
        <taxon>Clostridia</taxon>
        <taxon>Lachnospirales</taxon>
        <taxon>Lachnospiraceae</taxon>
        <taxon>Schaedlerella</taxon>
    </lineage>
</organism>
<sequence>MRMQEKEFNLLKEPWIRVITPSLESKEVSLTEALVHAHEYVDLSGEMPTQDAAMLRILLAVAVTVFYRYDIYGEEAELSEENGSDPEDVLERWEEYWKMGRFPEQAVQDYLEAYEERFWLFHPKTPFWQVADLQYGTNYGVECLFGNIKESMNKATRHHFSMTDGEEMYRLNYGEAARWLVHLNAYAINLKTDKNAPGTTLPVGTGRLGQLGFVMVNGGNLFQILMLNLCALDSNEELWNPPKPFWEQEVCGEQSRKINPPDNLPERYTLQSRRIMLKRDSSGNLTGFRALGGDFFEIENDSGEPMTIWKEKQVDKKTGEELPLRPQLHSPAVHAWREFPALFSAKSSSKKEETLPGVVRWVNTLCGERMLSADFFITFRMIGMVYGDQMKYNYGDCVNDTLTLSAKLLDELNRSERAWITRISDQIEKCQAVAGNALNHFAYKVCKLFYGNGSAKNGIKDHLIRQYYFSIDAPFREWLAGIDPTQMSIDETCAKWERQSSRYARRTVEDYIATLGTDLYIYREDDSRGSKAGILSIPKIMNEYLAELNIIYVQTENTP</sequence>
<comment type="caution">
    <text evidence="1">The sequence shown here is derived from an EMBL/GenBank/DDBJ whole genome shotgun (WGS) entry which is preliminary data.</text>
</comment>
<gene>
    <name evidence="1" type="primary">casA</name>
    <name evidence="1" type="ORF">FMM80_18990</name>
</gene>
<dbReference type="AlphaFoldDB" id="A0A9X5CAD5"/>
<name>A0A9X5CAD5_9FIRM</name>
<accession>A0A9X5CAD5</accession>
<evidence type="ECO:0000313" key="1">
    <source>
        <dbReference type="EMBL" id="NDO70618.1"/>
    </source>
</evidence>
<dbReference type="Proteomes" id="UP000474104">
    <property type="component" value="Unassembled WGS sequence"/>
</dbReference>
<reference evidence="1 2" key="1">
    <citation type="submission" date="2019-07" db="EMBL/GenBank/DDBJ databases">
        <title>Draft genome sequences of 15 bacterial species constituting the stable defined intestinal microbiota of the GM15 gnotobiotic mouse model.</title>
        <authorList>
            <person name="Elie C."/>
            <person name="Mathieu A."/>
            <person name="Saliou A."/>
            <person name="Darnaud M."/>
            <person name="Leulier F."/>
            <person name="Tamellini A."/>
        </authorList>
    </citation>
    <scope>NUCLEOTIDE SEQUENCE [LARGE SCALE GENOMIC DNA]</scope>
    <source>
        <strain evidence="2">ASF 502</strain>
    </source>
</reference>
<dbReference type="EMBL" id="VIRB01000112">
    <property type="protein sequence ID" value="NDO70618.1"/>
    <property type="molecule type" value="Genomic_DNA"/>
</dbReference>
<dbReference type="InterPro" id="IPR013381">
    <property type="entry name" value="CRISPR-assoc_prot_Cse1"/>
</dbReference>
<dbReference type="Pfam" id="PF09481">
    <property type="entry name" value="CRISPR_Cse1"/>
    <property type="match status" value="1"/>
</dbReference>
<evidence type="ECO:0000313" key="2">
    <source>
        <dbReference type="Proteomes" id="UP000474104"/>
    </source>
</evidence>
<dbReference type="Gene3D" id="1.10.132.100">
    <property type="match status" value="1"/>
</dbReference>
<protein>
    <submittedName>
        <fullName evidence="1">Type I-E CRISPR-associated protein Cse1/CasA</fullName>
    </submittedName>
</protein>